<feature type="domain" description="BPTI/Kunitz inhibitor" evidence="2">
    <location>
        <begin position="1"/>
        <end position="47"/>
    </location>
</feature>
<reference evidence="3" key="1">
    <citation type="submission" date="2021-10" db="EMBL/GenBank/DDBJ databases">
        <title>Tropical sea cucumber genome reveals ecological adaptation and Cuvierian tubules defense mechanism.</title>
        <authorList>
            <person name="Chen T."/>
        </authorList>
    </citation>
    <scope>NUCLEOTIDE SEQUENCE</scope>
    <source>
        <strain evidence="3">Nanhai2018</strain>
        <tissue evidence="3">Muscle</tissue>
    </source>
</reference>
<sequence length="69" mass="7796">MEVGSCYGRSLRWAYDMQFRRCRPFFFSGCNGNQNNFRSKLSCELACPGEYVMVANDINESISPSSGPL</sequence>
<dbReference type="OrthoDB" id="4473401at2759"/>
<keyword evidence="1" id="KW-1015">Disulfide bond</keyword>
<dbReference type="GO" id="GO:0004867">
    <property type="term" value="F:serine-type endopeptidase inhibitor activity"/>
    <property type="evidence" value="ECO:0007669"/>
    <property type="project" value="InterPro"/>
</dbReference>
<keyword evidence="4" id="KW-1185">Reference proteome</keyword>
<dbReference type="CDD" id="cd00109">
    <property type="entry name" value="Kunitz-type"/>
    <property type="match status" value="1"/>
</dbReference>
<dbReference type="InterPro" id="IPR020901">
    <property type="entry name" value="Prtase_inh_Kunz-CS"/>
</dbReference>
<proteinExistence type="predicted"/>
<evidence type="ECO:0000313" key="3">
    <source>
        <dbReference type="EMBL" id="KAJ8036114.1"/>
    </source>
</evidence>
<dbReference type="InterPro" id="IPR050098">
    <property type="entry name" value="TFPI/VKTCI-like"/>
</dbReference>
<dbReference type="SMART" id="SM00131">
    <property type="entry name" value="KU"/>
    <property type="match status" value="1"/>
</dbReference>
<dbReference type="PANTHER" id="PTHR10083">
    <property type="entry name" value="KUNITZ-TYPE PROTEASE INHIBITOR-RELATED"/>
    <property type="match status" value="1"/>
</dbReference>
<dbReference type="AlphaFoldDB" id="A0A9Q1C0V7"/>
<dbReference type="Gene3D" id="4.10.410.10">
    <property type="entry name" value="Pancreatic trypsin inhibitor Kunitz domain"/>
    <property type="match status" value="1"/>
</dbReference>
<organism evidence="3 4">
    <name type="scientific">Holothuria leucospilota</name>
    <name type="common">Black long sea cucumber</name>
    <name type="synonym">Mertensiothuria leucospilota</name>
    <dbReference type="NCBI Taxonomy" id="206669"/>
    <lineage>
        <taxon>Eukaryota</taxon>
        <taxon>Metazoa</taxon>
        <taxon>Echinodermata</taxon>
        <taxon>Eleutherozoa</taxon>
        <taxon>Echinozoa</taxon>
        <taxon>Holothuroidea</taxon>
        <taxon>Aspidochirotacea</taxon>
        <taxon>Aspidochirotida</taxon>
        <taxon>Holothuriidae</taxon>
        <taxon>Holothuria</taxon>
    </lineage>
</organism>
<dbReference type="GO" id="GO:0005615">
    <property type="term" value="C:extracellular space"/>
    <property type="evidence" value="ECO:0007669"/>
    <property type="project" value="TreeGrafter"/>
</dbReference>
<dbReference type="PANTHER" id="PTHR10083:SF374">
    <property type="entry name" value="BPTI_KUNITZ INHIBITOR DOMAIN-CONTAINING PROTEIN"/>
    <property type="match status" value="1"/>
</dbReference>
<dbReference type="SUPFAM" id="SSF57362">
    <property type="entry name" value="BPTI-like"/>
    <property type="match status" value="1"/>
</dbReference>
<dbReference type="PROSITE" id="PS50279">
    <property type="entry name" value="BPTI_KUNITZ_2"/>
    <property type="match status" value="1"/>
</dbReference>
<comment type="caution">
    <text evidence="3">The sequence shown here is derived from an EMBL/GenBank/DDBJ whole genome shotgun (WGS) entry which is preliminary data.</text>
</comment>
<gene>
    <name evidence="3" type="ORF">HOLleu_19987</name>
</gene>
<evidence type="ECO:0000313" key="4">
    <source>
        <dbReference type="Proteomes" id="UP001152320"/>
    </source>
</evidence>
<dbReference type="PROSITE" id="PS00280">
    <property type="entry name" value="BPTI_KUNITZ_1"/>
    <property type="match status" value="1"/>
</dbReference>
<evidence type="ECO:0000259" key="2">
    <source>
        <dbReference type="PROSITE" id="PS50279"/>
    </source>
</evidence>
<dbReference type="Pfam" id="PF00014">
    <property type="entry name" value="Kunitz_BPTI"/>
    <property type="match status" value="1"/>
</dbReference>
<protein>
    <submittedName>
        <fullName evidence="3">WAP, Kazal, immunoglobulin, Kunitz and NTR domain-containing protein 1</fullName>
    </submittedName>
</protein>
<name>A0A9Q1C0V7_HOLLE</name>
<dbReference type="Proteomes" id="UP001152320">
    <property type="component" value="Chromosome 9"/>
</dbReference>
<evidence type="ECO:0000256" key="1">
    <source>
        <dbReference type="ARBA" id="ARBA00023157"/>
    </source>
</evidence>
<dbReference type="PRINTS" id="PR00759">
    <property type="entry name" value="BASICPTASE"/>
</dbReference>
<dbReference type="EMBL" id="JAIZAY010000009">
    <property type="protein sequence ID" value="KAJ8036114.1"/>
    <property type="molecule type" value="Genomic_DNA"/>
</dbReference>
<dbReference type="InterPro" id="IPR036880">
    <property type="entry name" value="Kunitz_BPTI_sf"/>
</dbReference>
<accession>A0A9Q1C0V7</accession>
<dbReference type="InterPro" id="IPR002223">
    <property type="entry name" value="Kunitz_BPTI"/>
</dbReference>